<dbReference type="CDD" id="cd02042">
    <property type="entry name" value="ParAB_family"/>
    <property type="match status" value="1"/>
</dbReference>
<accession>A0A380MX54</accession>
<proteinExistence type="predicted"/>
<dbReference type="PANTHER" id="PTHR13696">
    <property type="entry name" value="P-LOOP CONTAINING NUCLEOSIDE TRIPHOSPHATE HYDROLASE"/>
    <property type="match status" value="1"/>
</dbReference>
<feature type="domain" description="AAA" evidence="2">
    <location>
        <begin position="4"/>
        <end position="179"/>
    </location>
</feature>
<evidence type="ECO:0000259" key="2">
    <source>
        <dbReference type="Pfam" id="PF13614"/>
    </source>
</evidence>
<dbReference type="AlphaFoldDB" id="A0A380MX54"/>
<dbReference type="Proteomes" id="UP000254601">
    <property type="component" value="Unassembled WGS sequence"/>
</dbReference>
<name>A0A380MX54_9GAMM</name>
<dbReference type="SUPFAM" id="SSF52540">
    <property type="entry name" value="P-loop containing nucleoside triphosphate hydrolases"/>
    <property type="match status" value="1"/>
</dbReference>
<gene>
    <name evidence="3" type="primary">soj_1</name>
    <name evidence="3" type="ORF">NCTC13337_01679</name>
</gene>
<dbReference type="InterPro" id="IPR025669">
    <property type="entry name" value="AAA_dom"/>
</dbReference>
<evidence type="ECO:0000313" key="4">
    <source>
        <dbReference type="Proteomes" id="UP000254601"/>
    </source>
</evidence>
<sequence length="256" mass="28347">MSIKILAVTNQKGGVGKTTTAVSLAAVLAEQGEQVLLIDMDPQANATVACGLNRREIALGVMDVLKGTHAPEDIVIYREDAKFWLLPANDDLTATDVTMAQNAERHNLLKKYCTGWIERFDWVLIDCPPTLNLLTINAMVLSHYVLVPIQCEYFALEGVSALLDTIGQIRQSVNPQLKVAGFIRTMYDPRSRLTREVSESLLEHLNQLVFSEVVPRNIRLAEAPSYGLPITQYDGRSKGAVAYRAIARELVQRIGN</sequence>
<dbReference type="PANTHER" id="PTHR13696:SF52">
    <property type="entry name" value="PARA FAMILY PROTEIN CT_582"/>
    <property type="match status" value="1"/>
</dbReference>
<keyword evidence="4" id="KW-1185">Reference proteome</keyword>
<comment type="similarity">
    <text evidence="1">To B.subtilis soj.</text>
</comment>
<dbReference type="Gene3D" id="3.40.50.300">
    <property type="entry name" value="P-loop containing nucleotide triphosphate hydrolases"/>
    <property type="match status" value="1"/>
</dbReference>
<reference evidence="3 4" key="1">
    <citation type="submission" date="2018-06" db="EMBL/GenBank/DDBJ databases">
        <authorList>
            <consortium name="Pathogen Informatics"/>
            <person name="Doyle S."/>
        </authorList>
    </citation>
    <scope>NUCLEOTIDE SEQUENCE [LARGE SCALE GENOMIC DNA]</scope>
    <source>
        <strain evidence="3 4">NCTC13337</strain>
    </source>
</reference>
<dbReference type="RefSeq" id="WP_245936004.1">
    <property type="nucleotide sequence ID" value="NZ_LWHB01000084.1"/>
</dbReference>
<evidence type="ECO:0000256" key="1">
    <source>
        <dbReference type="ARBA" id="ARBA00060876"/>
    </source>
</evidence>
<dbReference type="InterPro" id="IPR027417">
    <property type="entry name" value="P-loop_NTPase"/>
</dbReference>
<dbReference type="Pfam" id="PF13614">
    <property type="entry name" value="AAA_31"/>
    <property type="match status" value="1"/>
</dbReference>
<evidence type="ECO:0000313" key="3">
    <source>
        <dbReference type="EMBL" id="SUO95997.1"/>
    </source>
</evidence>
<dbReference type="EMBL" id="UHIC01000001">
    <property type="protein sequence ID" value="SUO95997.1"/>
    <property type="molecule type" value="Genomic_DNA"/>
</dbReference>
<protein>
    <submittedName>
        <fullName evidence="3">Sporulation initiation inhibitor protein soj</fullName>
    </submittedName>
</protein>
<dbReference type="InterPro" id="IPR050678">
    <property type="entry name" value="DNA_Partitioning_ATPase"/>
</dbReference>
<dbReference type="FunFam" id="3.40.50.300:FF:000285">
    <property type="entry name" value="Sporulation initiation inhibitor Soj"/>
    <property type="match status" value="1"/>
</dbReference>
<dbReference type="PIRSF" id="PIRSF009320">
    <property type="entry name" value="Nuc_binding_HP_1000"/>
    <property type="match status" value="1"/>
</dbReference>
<organism evidence="3 4">
    <name type="scientific">Suttonella ornithocola</name>
    <dbReference type="NCBI Taxonomy" id="279832"/>
    <lineage>
        <taxon>Bacteria</taxon>
        <taxon>Pseudomonadati</taxon>
        <taxon>Pseudomonadota</taxon>
        <taxon>Gammaproteobacteria</taxon>
        <taxon>Cardiobacteriales</taxon>
        <taxon>Cardiobacteriaceae</taxon>
        <taxon>Suttonella</taxon>
    </lineage>
</organism>